<dbReference type="AlphaFoldDB" id="A0AAN6MSS2"/>
<dbReference type="Gene3D" id="2.30.60.10">
    <property type="entry name" value="Cyanovirin-N"/>
    <property type="match status" value="1"/>
</dbReference>
<protein>
    <recommendedName>
        <fullName evidence="2">Cyanovirin-N domain-containing protein</fullName>
    </recommendedName>
</protein>
<accession>A0AAN6MSS2</accession>
<organism evidence="3 4">
    <name type="scientific">Staphylotrichum tortipilum</name>
    <dbReference type="NCBI Taxonomy" id="2831512"/>
    <lineage>
        <taxon>Eukaryota</taxon>
        <taxon>Fungi</taxon>
        <taxon>Dikarya</taxon>
        <taxon>Ascomycota</taxon>
        <taxon>Pezizomycotina</taxon>
        <taxon>Sordariomycetes</taxon>
        <taxon>Sordariomycetidae</taxon>
        <taxon>Sordariales</taxon>
        <taxon>Chaetomiaceae</taxon>
        <taxon>Staphylotrichum</taxon>
    </lineage>
</organism>
<feature type="signal peptide" evidence="1">
    <location>
        <begin position="1"/>
        <end position="20"/>
    </location>
</feature>
<feature type="chain" id="PRO_5042890336" description="Cyanovirin-N domain-containing protein" evidence="1">
    <location>
        <begin position="21"/>
        <end position="147"/>
    </location>
</feature>
<name>A0AAN6MSS2_9PEZI</name>
<comment type="caution">
    <text evidence="3">The sequence shown here is derived from an EMBL/GenBank/DDBJ whole genome shotgun (WGS) entry which is preliminary data.</text>
</comment>
<sequence length="147" mass="15062">MGSIFFTAVALALGAAAAPAVDFAGSCEPNSIKISSTTVQANCKNIFGQYACSKLDLNRCIKNNYGRLAADPTGAGPHFGDQCVKCTNTKPDSGLVVDGGPSLMYCACNPGTGVAQGSWPTAIIDLNTVIDNNNGLMECYGVKGTAC</sequence>
<dbReference type="EMBL" id="MU855328">
    <property type="protein sequence ID" value="KAK3906397.1"/>
    <property type="molecule type" value="Genomic_DNA"/>
</dbReference>
<dbReference type="InterPro" id="IPR036673">
    <property type="entry name" value="Cyanovirin-N_sf"/>
</dbReference>
<evidence type="ECO:0000313" key="4">
    <source>
        <dbReference type="Proteomes" id="UP001303889"/>
    </source>
</evidence>
<proteinExistence type="predicted"/>
<feature type="domain" description="Cyanovirin-N" evidence="2">
    <location>
        <begin position="22"/>
        <end position="139"/>
    </location>
</feature>
<keyword evidence="4" id="KW-1185">Reference proteome</keyword>
<dbReference type="Proteomes" id="UP001303889">
    <property type="component" value="Unassembled WGS sequence"/>
</dbReference>
<dbReference type="SMART" id="SM01111">
    <property type="entry name" value="CVNH"/>
    <property type="match status" value="1"/>
</dbReference>
<reference evidence="3" key="1">
    <citation type="journal article" date="2023" name="Mol. Phylogenet. Evol.">
        <title>Genome-scale phylogeny and comparative genomics of the fungal order Sordariales.</title>
        <authorList>
            <person name="Hensen N."/>
            <person name="Bonometti L."/>
            <person name="Westerberg I."/>
            <person name="Brannstrom I.O."/>
            <person name="Guillou S."/>
            <person name="Cros-Aarteil S."/>
            <person name="Calhoun S."/>
            <person name="Haridas S."/>
            <person name="Kuo A."/>
            <person name="Mondo S."/>
            <person name="Pangilinan J."/>
            <person name="Riley R."/>
            <person name="LaButti K."/>
            <person name="Andreopoulos B."/>
            <person name="Lipzen A."/>
            <person name="Chen C."/>
            <person name="Yan M."/>
            <person name="Daum C."/>
            <person name="Ng V."/>
            <person name="Clum A."/>
            <person name="Steindorff A."/>
            <person name="Ohm R.A."/>
            <person name="Martin F."/>
            <person name="Silar P."/>
            <person name="Natvig D.O."/>
            <person name="Lalanne C."/>
            <person name="Gautier V."/>
            <person name="Ament-Velasquez S.L."/>
            <person name="Kruys A."/>
            <person name="Hutchinson M.I."/>
            <person name="Powell A.J."/>
            <person name="Barry K."/>
            <person name="Miller A.N."/>
            <person name="Grigoriev I.V."/>
            <person name="Debuchy R."/>
            <person name="Gladieux P."/>
            <person name="Hiltunen Thoren M."/>
            <person name="Johannesson H."/>
        </authorList>
    </citation>
    <scope>NUCLEOTIDE SEQUENCE</scope>
    <source>
        <strain evidence="3">CBS 103.79</strain>
    </source>
</reference>
<evidence type="ECO:0000313" key="3">
    <source>
        <dbReference type="EMBL" id="KAK3906397.1"/>
    </source>
</evidence>
<evidence type="ECO:0000259" key="2">
    <source>
        <dbReference type="SMART" id="SM01111"/>
    </source>
</evidence>
<dbReference type="SUPFAM" id="SSF51322">
    <property type="entry name" value="Cyanovirin-N"/>
    <property type="match status" value="1"/>
</dbReference>
<dbReference type="InterPro" id="IPR011058">
    <property type="entry name" value="Cyanovirin-N"/>
</dbReference>
<reference evidence="3" key="2">
    <citation type="submission" date="2023-05" db="EMBL/GenBank/DDBJ databases">
        <authorList>
            <consortium name="Lawrence Berkeley National Laboratory"/>
            <person name="Steindorff A."/>
            <person name="Hensen N."/>
            <person name="Bonometti L."/>
            <person name="Westerberg I."/>
            <person name="Brannstrom I.O."/>
            <person name="Guillou S."/>
            <person name="Cros-Aarteil S."/>
            <person name="Calhoun S."/>
            <person name="Haridas S."/>
            <person name="Kuo A."/>
            <person name="Mondo S."/>
            <person name="Pangilinan J."/>
            <person name="Riley R."/>
            <person name="Labutti K."/>
            <person name="Andreopoulos B."/>
            <person name="Lipzen A."/>
            <person name="Chen C."/>
            <person name="Yanf M."/>
            <person name="Daum C."/>
            <person name="Ng V."/>
            <person name="Clum A."/>
            <person name="Ohm R."/>
            <person name="Martin F."/>
            <person name="Silar P."/>
            <person name="Natvig D."/>
            <person name="Lalanne C."/>
            <person name="Gautier V."/>
            <person name="Ament-Velasquez S.L."/>
            <person name="Kruys A."/>
            <person name="Hutchinson M.I."/>
            <person name="Powell A.J."/>
            <person name="Barry K."/>
            <person name="Miller A.N."/>
            <person name="Grigoriev I.V."/>
            <person name="Debuchy R."/>
            <person name="Gladieux P."/>
            <person name="Thoren M.H."/>
            <person name="Johannesson H."/>
        </authorList>
    </citation>
    <scope>NUCLEOTIDE SEQUENCE</scope>
    <source>
        <strain evidence="3">CBS 103.79</strain>
    </source>
</reference>
<keyword evidence="1" id="KW-0732">Signal</keyword>
<evidence type="ECO:0000256" key="1">
    <source>
        <dbReference type="SAM" id="SignalP"/>
    </source>
</evidence>
<dbReference type="Pfam" id="PF08881">
    <property type="entry name" value="CVNH"/>
    <property type="match status" value="1"/>
</dbReference>
<gene>
    <name evidence="3" type="ORF">C8A05DRAFT_29757</name>
</gene>